<dbReference type="InterPro" id="IPR036514">
    <property type="entry name" value="SGNH_hydro_sf"/>
</dbReference>
<dbReference type="GO" id="GO:0016788">
    <property type="term" value="F:hydrolase activity, acting on ester bonds"/>
    <property type="evidence" value="ECO:0007669"/>
    <property type="project" value="UniProtKB-ARBA"/>
</dbReference>
<keyword evidence="2" id="KW-1185">Reference proteome</keyword>
<evidence type="ECO:0000313" key="1">
    <source>
        <dbReference type="EMBL" id="TLF44585.1"/>
    </source>
</evidence>
<comment type="caution">
    <text evidence="1">The sequence shown here is derived from an EMBL/GenBank/DDBJ whole genome shotgun (WGS) entry which is preliminary data.</text>
</comment>
<keyword evidence="1" id="KW-0378">Hydrolase</keyword>
<accession>A0A5R8M510</accession>
<gene>
    <name evidence="1" type="ORF">FEK29_10090</name>
</gene>
<name>A0A5R8M510_9FLAO</name>
<dbReference type="RefSeq" id="WP_138258313.1">
    <property type="nucleotide sequence ID" value="NZ_VBUK01000005.1"/>
</dbReference>
<dbReference type="AlphaFoldDB" id="A0A5R8M510"/>
<protein>
    <submittedName>
        <fullName evidence="1">SGNH/GDSL hydrolase family protein</fullName>
    </submittedName>
</protein>
<sequence>MKKIKLAFTLAVTSLLICCNQSQKESFNILLIGNSSIYFNNMPKMLEFIASENGFRLKTKLLAYGGYTLQDHLNDGRIVQILNSMDWDFVVLNEQSTLGENYSINGFPRVRESFSFYNSVREFDSLIRKTGAQTIIISLYPRKNAPKQDGLMLDYSYMKIARELKILLAPVSETWKAVSNERTGWELYREDNLHPTPLGSYITASVLFSTITKKKSKPLDKEIFGPLIEDFDGFVQKDSIVSLINMDTSKSRFISGIVFKNIEKLNEAGGYFHIEKPK</sequence>
<dbReference type="Gene3D" id="3.40.50.1110">
    <property type="entry name" value="SGNH hydrolase"/>
    <property type="match status" value="1"/>
</dbReference>
<organism evidence="1 2">
    <name type="scientific">Maribacter aurantiacus</name>
    <dbReference type="NCBI Taxonomy" id="1882343"/>
    <lineage>
        <taxon>Bacteria</taxon>
        <taxon>Pseudomonadati</taxon>
        <taxon>Bacteroidota</taxon>
        <taxon>Flavobacteriia</taxon>
        <taxon>Flavobacteriales</taxon>
        <taxon>Flavobacteriaceae</taxon>
        <taxon>Maribacter</taxon>
    </lineage>
</organism>
<dbReference type="SUPFAM" id="SSF52266">
    <property type="entry name" value="SGNH hydrolase"/>
    <property type="match status" value="1"/>
</dbReference>
<reference evidence="1 2" key="1">
    <citation type="journal article" date="2017" name="Int. J. Syst. Evol. Microbiol.">
        <title>Maripseudobacter aurantiacus gen. nov., sp. nov., a novel member of the family Flavobacteriaceae isolated from a sedimentation basin.</title>
        <authorList>
            <person name="Chen C."/>
            <person name="Su Y."/>
            <person name="Tao T."/>
            <person name="Fu G."/>
            <person name="Zhang C."/>
            <person name="Sun C."/>
            <person name="Zhang X."/>
            <person name="Wu M."/>
        </authorList>
    </citation>
    <scope>NUCLEOTIDE SEQUENCE [LARGE SCALE GENOMIC DNA]</scope>
    <source>
        <strain evidence="2">CDA4</strain>
    </source>
</reference>
<evidence type="ECO:0000313" key="2">
    <source>
        <dbReference type="Proteomes" id="UP000308382"/>
    </source>
</evidence>
<dbReference type="EMBL" id="VBUK01000005">
    <property type="protein sequence ID" value="TLF44585.1"/>
    <property type="molecule type" value="Genomic_DNA"/>
</dbReference>
<dbReference type="CDD" id="cd00229">
    <property type="entry name" value="SGNH_hydrolase"/>
    <property type="match status" value="1"/>
</dbReference>
<dbReference type="OrthoDB" id="7443339at2"/>
<dbReference type="Proteomes" id="UP000308382">
    <property type="component" value="Unassembled WGS sequence"/>
</dbReference>
<proteinExistence type="predicted"/>